<comment type="function">
    <text evidence="11">Involved in protein N-glycosylation. Essential for the second step of the dolichol-linked oligosaccharide pathway. Anchors the catalytic subunit ALG13 to the ER.</text>
</comment>
<keyword evidence="13" id="KW-0808">Transferase</keyword>
<feature type="signal peptide" evidence="12">
    <location>
        <begin position="1"/>
        <end position="23"/>
    </location>
</feature>
<dbReference type="GO" id="GO:0006488">
    <property type="term" value="P:dolichol-linked oligosaccharide biosynthetic process"/>
    <property type="evidence" value="ECO:0007669"/>
    <property type="project" value="InterPro"/>
</dbReference>
<evidence type="ECO:0000256" key="9">
    <source>
        <dbReference type="ARBA" id="ARBA00023136"/>
    </source>
</evidence>
<keyword evidence="9" id="KW-0472">Membrane</keyword>
<dbReference type="GO" id="GO:0043541">
    <property type="term" value="C:UDP-N-acetylglucosamine transferase complex"/>
    <property type="evidence" value="ECO:0007669"/>
    <property type="project" value="TreeGrafter"/>
</dbReference>
<dbReference type="OrthoDB" id="17098at2759"/>
<comment type="subunit">
    <text evidence="4 11">Heterodimer with ALG13 to form a functional enzyme.</text>
</comment>
<dbReference type="EMBL" id="JAEFCI010012046">
    <property type="protein sequence ID" value="KAG5456241.1"/>
    <property type="molecule type" value="Genomic_DNA"/>
</dbReference>
<dbReference type="InterPro" id="IPR013969">
    <property type="entry name" value="Oligosacch_biosynth_Alg14"/>
</dbReference>
<evidence type="ECO:0000256" key="2">
    <source>
        <dbReference type="ARBA" id="ARBA00004590"/>
    </source>
</evidence>
<comment type="similarity">
    <text evidence="3 11">Belongs to the ALG14 family.</text>
</comment>
<protein>
    <recommendedName>
        <fullName evidence="5 11">UDP-N-acetylglucosamine transferase subunit ALG14</fullName>
    </recommendedName>
    <alternativeName>
        <fullName evidence="10 11">Asparagine-linked glycosylation protein 14</fullName>
    </alternativeName>
</protein>
<dbReference type="Pfam" id="PF08660">
    <property type="entry name" value="Alg14"/>
    <property type="match status" value="2"/>
</dbReference>
<dbReference type="PANTHER" id="PTHR12154">
    <property type="entry name" value="GLYCOSYL TRANSFERASE-RELATED"/>
    <property type="match status" value="1"/>
</dbReference>
<evidence type="ECO:0000256" key="10">
    <source>
        <dbReference type="ARBA" id="ARBA00032062"/>
    </source>
</evidence>
<accession>A0A8H7ZN92</accession>
<keyword evidence="8" id="KW-1133">Transmembrane helix</keyword>
<gene>
    <name evidence="11" type="primary">ALG14</name>
    <name evidence="13" type="ORF">BJ554DRAFT_4070</name>
</gene>
<keyword evidence="12" id="KW-0732">Signal</keyword>
<dbReference type="PANTHER" id="PTHR12154:SF4">
    <property type="entry name" value="UDP-N-ACETYLGLUCOSAMINE TRANSFERASE SUBUNIT ALG14 HOMOLOG"/>
    <property type="match status" value="1"/>
</dbReference>
<evidence type="ECO:0000256" key="3">
    <source>
        <dbReference type="ARBA" id="ARBA00009731"/>
    </source>
</evidence>
<evidence type="ECO:0000313" key="14">
    <source>
        <dbReference type="Proteomes" id="UP000673691"/>
    </source>
</evidence>
<organism evidence="13 14">
    <name type="scientific">Olpidium bornovanus</name>
    <dbReference type="NCBI Taxonomy" id="278681"/>
    <lineage>
        <taxon>Eukaryota</taxon>
        <taxon>Fungi</taxon>
        <taxon>Fungi incertae sedis</taxon>
        <taxon>Olpidiomycota</taxon>
        <taxon>Olpidiomycotina</taxon>
        <taxon>Olpidiomycetes</taxon>
        <taxon>Olpidiales</taxon>
        <taxon>Olpidiaceae</taxon>
        <taxon>Olpidium</taxon>
    </lineage>
</organism>
<comment type="subcellular location">
    <subcellularLocation>
        <location evidence="1 11">Endoplasmic reticulum membrane</location>
        <topology evidence="1 11">Single-pass membrane protein</topology>
    </subcellularLocation>
    <subcellularLocation>
        <location evidence="2">Nucleus membrane</location>
        <topology evidence="2">Single-pass membrane protein</topology>
    </subcellularLocation>
</comment>
<dbReference type="AlphaFoldDB" id="A0A8H7ZN92"/>
<comment type="caution">
    <text evidence="13">The sequence shown here is derived from an EMBL/GenBank/DDBJ whole genome shotgun (WGS) entry which is preliminary data.</text>
</comment>
<proteinExistence type="inferred from homology"/>
<dbReference type="Proteomes" id="UP000673691">
    <property type="component" value="Unassembled WGS sequence"/>
</dbReference>
<evidence type="ECO:0000256" key="1">
    <source>
        <dbReference type="ARBA" id="ARBA00004389"/>
    </source>
</evidence>
<evidence type="ECO:0000256" key="8">
    <source>
        <dbReference type="ARBA" id="ARBA00022989"/>
    </source>
</evidence>
<keyword evidence="6" id="KW-0812">Transmembrane</keyword>
<keyword evidence="14" id="KW-1185">Reference proteome</keyword>
<feature type="chain" id="PRO_5034749315" description="UDP-N-acetylglucosamine transferase subunit ALG14" evidence="12">
    <location>
        <begin position="24"/>
        <end position="172"/>
    </location>
</feature>
<reference evidence="13 14" key="1">
    <citation type="journal article" name="Sci. Rep.">
        <title>Genome-scale phylogenetic analyses confirm Olpidium as the closest living zoosporic fungus to the non-flagellated, terrestrial fungi.</title>
        <authorList>
            <person name="Chang Y."/>
            <person name="Rochon D."/>
            <person name="Sekimoto S."/>
            <person name="Wang Y."/>
            <person name="Chovatia M."/>
            <person name="Sandor L."/>
            <person name="Salamov A."/>
            <person name="Grigoriev I.V."/>
            <person name="Stajich J.E."/>
            <person name="Spatafora J.W."/>
        </authorList>
    </citation>
    <scope>NUCLEOTIDE SEQUENCE [LARGE SCALE GENOMIC DNA]</scope>
    <source>
        <strain evidence="13">S191</strain>
    </source>
</reference>
<evidence type="ECO:0000256" key="6">
    <source>
        <dbReference type="ARBA" id="ARBA00022692"/>
    </source>
</evidence>
<evidence type="ECO:0000256" key="11">
    <source>
        <dbReference type="RuleBase" id="RU362127"/>
    </source>
</evidence>
<evidence type="ECO:0000256" key="4">
    <source>
        <dbReference type="ARBA" id="ARBA00011335"/>
    </source>
</evidence>
<sequence>MGVIGTALLALLAWSALVVRLLCVRPSGRRLRRDPRRRSPALAQGAAGETRKICVVLGSGGHTAEMLALLENVDLLIFRPRLYFLAMNDPISEAKARVFERERTKARSVEGCDVRAVLGIRKIHIIYVESLARVRSLSLSGKILYPWADRFIVQWEPLAQRYQETEFYGCLV</sequence>
<name>A0A8H7ZN92_9FUNG</name>
<dbReference type="GO" id="GO:0031965">
    <property type="term" value="C:nuclear membrane"/>
    <property type="evidence" value="ECO:0007669"/>
    <property type="project" value="UniProtKB-SubCell"/>
</dbReference>
<evidence type="ECO:0000256" key="7">
    <source>
        <dbReference type="ARBA" id="ARBA00022824"/>
    </source>
</evidence>
<evidence type="ECO:0000313" key="13">
    <source>
        <dbReference type="EMBL" id="KAG5456241.1"/>
    </source>
</evidence>
<evidence type="ECO:0000256" key="12">
    <source>
        <dbReference type="SAM" id="SignalP"/>
    </source>
</evidence>
<keyword evidence="7 11" id="KW-0256">Endoplasmic reticulum</keyword>
<evidence type="ECO:0000256" key="5">
    <source>
        <dbReference type="ARBA" id="ARBA00017467"/>
    </source>
</evidence>
<dbReference type="GO" id="GO:0004577">
    <property type="term" value="F:N-acetylglucosaminyldiphosphodolichol N-acetylglucosaminyltransferase activity"/>
    <property type="evidence" value="ECO:0007669"/>
    <property type="project" value="TreeGrafter"/>
</dbReference>